<reference evidence="2" key="3">
    <citation type="submission" date="2023-07" db="EMBL/GenBank/DDBJ databases">
        <title>Description of Mycobacterium gordonae subsp. intergordonae subsp.nov. and Mycobacterium gordonae subsp. gordonae subsp. nov.</title>
        <authorList>
            <person name="Huang H."/>
        </authorList>
    </citation>
    <scope>NUCLEOTIDE SEQUENCE [LARGE SCALE GENOMIC DNA]</scope>
    <source>
        <strain evidence="2">24</strain>
    </source>
</reference>
<evidence type="ECO:0000313" key="1">
    <source>
        <dbReference type="EMBL" id="QLL07874.1"/>
    </source>
</evidence>
<accession>A0A7D6I1E8</accession>
<dbReference type="Proteomes" id="UP000510682">
    <property type="component" value="Chromosome"/>
</dbReference>
<organism evidence="1 2">
    <name type="scientific">Mycobacterium vicinigordonae</name>
    <dbReference type="NCBI Taxonomy" id="1719132"/>
    <lineage>
        <taxon>Bacteria</taxon>
        <taxon>Bacillati</taxon>
        <taxon>Actinomycetota</taxon>
        <taxon>Actinomycetes</taxon>
        <taxon>Mycobacteriales</taxon>
        <taxon>Mycobacteriaceae</taxon>
        <taxon>Mycobacterium</taxon>
    </lineage>
</organism>
<gene>
    <name evidence="1" type="ORF">H0P51_02430</name>
</gene>
<sequence>MMSPAELSRMIEDGLSTPEAWNAIRAGDQSFIGRYRLSEEEIATLTGRPTPDTFAQRGVAPLLAMWGSFICNPDFENDWSAGEYFGWEPTETGTTGG</sequence>
<name>A0A7D6I1E8_9MYCO</name>
<dbReference type="RefSeq" id="WP_180916475.1">
    <property type="nucleotide sequence ID" value="NZ_CP059165.1"/>
</dbReference>
<proteinExistence type="predicted"/>
<evidence type="ECO:0000313" key="2">
    <source>
        <dbReference type="Proteomes" id="UP000510682"/>
    </source>
</evidence>
<reference evidence="1 2" key="2">
    <citation type="submission" date="2020-07" db="EMBL/GenBank/DDBJ databases">
        <authorList>
            <person name="Yu X."/>
        </authorList>
    </citation>
    <scope>NUCLEOTIDE SEQUENCE [LARGE SCALE GENOMIC DNA]</scope>
    <source>
        <strain evidence="2">24</strain>
    </source>
</reference>
<reference evidence="2" key="1">
    <citation type="submission" date="2020-07" db="EMBL/GenBank/DDBJ databases">
        <title>Description of Mycobacterium gordonae subsp. intergordonae subsp.nov. and Mycobacterium gordonae subsp. gordonae subsp. nov.</title>
        <authorList>
            <person name="Yu X."/>
        </authorList>
    </citation>
    <scope>NUCLEOTIDE SEQUENCE [LARGE SCALE GENOMIC DNA]</scope>
    <source>
        <strain evidence="2">24</strain>
    </source>
</reference>
<keyword evidence="2" id="KW-1185">Reference proteome</keyword>
<protein>
    <submittedName>
        <fullName evidence="1">Uncharacterized protein</fullName>
    </submittedName>
</protein>
<dbReference type="AlphaFoldDB" id="A0A7D6I1E8"/>
<dbReference type="EMBL" id="CP059165">
    <property type="protein sequence ID" value="QLL07874.1"/>
    <property type="molecule type" value="Genomic_DNA"/>
</dbReference>
<dbReference type="KEGG" id="mgor:H0P51_02430"/>